<dbReference type="PROSITE" id="PS00463">
    <property type="entry name" value="ZN2_CY6_FUNGAL_1"/>
    <property type="match status" value="1"/>
</dbReference>
<proteinExistence type="predicted"/>
<sequence>MKAEVAVEPIVVPSRRHNRKRSCEECHRLKLRCDKKVPCGPCTRRLCANICPTGTLQSTGRGKRSVRFEVPILTTKISEMGERIRQLELALADARTDEESSEHPLLSTTTRLPPESAPAQMGEALGSISVNEDGDAVYFGPTAGAEALFAIEGASDDPHLEQRFSFAAVTESFLFSPNQITWNKRSSPRTTICAAAVGSASL</sequence>
<protein>
    <submittedName>
        <fullName evidence="5">Zn(2)-C6 fungal-type domain-containing protein</fullName>
    </submittedName>
</protein>
<feature type="domain" description="Zn(2)-C6 fungal-type" evidence="4">
    <location>
        <begin position="22"/>
        <end position="51"/>
    </location>
</feature>
<keyword evidence="6" id="KW-1185">Reference proteome</keyword>
<dbReference type="InterPro" id="IPR036864">
    <property type="entry name" value="Zn2-C6_fun-type_DNA-bd_sf"/>
</dbReference>
<dbReference type="PANTHER" id="PTHR31001">
    <property type="entry name" value="UNCHARACTERIZED TRANSCRIPTIONAL REGULATORY PROTEIN"/>
    <property type="match status" value="1"/>
</dbReference>
<evidence type="ECO:0000256" key="2">
    <source>
        <dbReference type="ARBA" id="ARBA00023242"/>
    </source>
</evidence>
<keyword evidence="2" id="KW-0539">Nucleus</keyword>
<dbReference type="PROSITE" id="PS50048">
    <property type="entry name" value="ZN2_CY6_FUNGAL_2"/>
    <property type="match status" value="1"/>
</dbReference>
<feature type="region of interest" description="Disordered" evidence="3">
    <location>
        <begin position="95"/>
        <end position="116"/>
    </location>
</feature>
<evidence type="ECO:0000259" key="4">
    <source>
        <dbReference type="PROSITE" id="PS50048"/>
    </source>
</evidence>
<dbReference type="GO" id="GO:0008270">
    <property type="term" value="F:zinc ion binding"/>
    <property type="evidence" value="ECO:0007669"/>
    <property type="project" value="InterPro"/>
</dbReference>
<dbReference type="GO" id="GO:0005634">
    <property type="term" value="C:nucleus"/>
    <property type="evidence" value="ECO:0007669"/>
    <property type="project" value="UniProtKB-SubCell"/>
</dbReference>
<dbReference type="EMBL" id="JACAZH010000001">
    <property type="protein sequence ID" value="KAF7376606.1"/>
    <property type="molecule type" value="Genomic_DNA"/>
</dbReference>
<dbReference type="InterPro" id="IPR050613">
    <property type="entry name" value="Sec_Metabolite_Reg"/>
</dbReference>
<evidence type="ECO:0000256" key="3">
    <source>
        <dbReference type="SAM" id="MobiDB-lite"/>
    </source>
</evidence>
<evidence type="ECO:0000256" key="1">
    <source>
        <dbReference type="ARBA" id="ARBA00004123"/>
    </source>
</evidence>
<gene>
    <name evidence="5" type="ORF">MSAN_00077300</name>
</gene>
<organism evidence="5 6">
    <name type="scientific">Mycena sanguinolenta</name>
    <dbReference type="NCBI Taxonomy" id="230812"/>
    <lineage>
        <taxon>Eukaryota</taxon>
        <taxon>Fungi</taxon>
        <taxon>Dikarya</taxon>
        <taxon>Basidiomycota</taxon>
        <taxon>Agaricomycotina</taxon>
        <taxon>Agaricomycetes</taxon>
        <taxon>Agaricomycetidae</taxon>
        <taxon>Agaricales</taxon>
        <taxon>Marasmiineae</taxon>
        <taxon>Mycenaceae</taxon>
        <taxon>Mycena</taxon>
    </lineage>
</organism>
<comment type="caution">
    <text evidence="5">The sequence shown here is derived from an EMBL/GenBank/DDBJ whole genome shotgun (WGS) entry which is preliminary data.</text>
</comment>
<evidence type="ECO:0000313" key="6">
    <source>
        <dbReference type="Proteomes" id="UP000623467"/>
    </source>
</evidence>
<dbReference type="CDD" id="cd00067">
    <property type="entry name" value="GAL4"/>
    <property type="match status" value="1"/>
</dbReference>
<dbReference type="InterPro" id="IPR001138">
    <property type="entry name" value="Zn2Cys6_DnaBD"/>
</dbReference>
<accession>A0A8H6ZGT0</accession>
<reference evidence="5" key="1">
    <citation type="submission" date="2020-05" db="EMBL/GenBank/DDBJ databases">
        <title>Mycena genomes resolve the evolution of fungal bioluminescence.</title>
        <authorList>
            <person name="Tsai I.J."/>
        </authorList>
    </citation>
    <scope>NUCLEOTIDE SEQUENCE</scope>
    <source>
        <strain evidence="5">160909Yilan</strain>
    </source>
</reference>
<dbReference type="GO" id="GO:0000981">
    <property type="term" value="F:DNA-binding transcription factor activity, RNA polymerase II-specific"/>
    <property type="evidence" value="ECO:0007669"/>
    <property type="project" value="InterPro"/>
</dbReference>
<name>A0A8H6ZGT0_9AGAR</name>
<dbReference type="OrthoDB" id="424974at2759"/>
<dbReference type="PANTHER" id="PTHR31001:SF56">
    <property type="entry name" value="ZN(2)-C6 FUNGAL-TYPE DOMAIN-CONTAINING PROTEIN"/>
    <property type="match status" value="1"/>
</dbReference>
<dbReference type="AlphaFoldDB" id="A0A8H6ZGT0"/>
<evidence type="ECO:0000313" key="5">
    <source>
        <dbReference type="EMBL" id="KAF7376606.1"/>
    </source>
</evidence>
<dbReference type="Proteomes" id="UP000623467">
    <property type="component" value="Unassembled WGS sequence"/>
</dbReference>
<dbReference type="Gene3D" id="4.10.240.10">
    <property type="entry name" value="Zn(2)-C6 fungal-type DNA-binding domain"/>
    <property type="match status" value="1"/>
</dbReference>
<comment type="subcellular location">
    <subcellularLocation>
        <location evidence="1">Nucleus</location>
    </subcellularLocation>
</comment>